<keyword evidence="1" id="KW-1133">Transmembrane helix</keyword>
<evidence type="ECO:0000313" key="3">
    <source>
        <dbReference type="Proteomes" id="UP001302321"/>
    </source>
</evidence>
<reference evidence="2" key="2">
    <citation type="submission" date="2023-05" db="EMBL/GenBank/DDBJ databases">
        <authorList>
            <consortium name="Lawrence Berkeley National Laboratory"/>
            <person name="Steindorff A."/>
            <person name="Hensen N."/>
            <person name="Bonometti L."/>
            <person name="Westerberg I."/>
            <person name="Brannstrom I.O."/>
            <person name="Guillou S."/>
            <person name="Cros-Aarteil S."/>
            <person name="Calhoun S."/>
            <person name="Haridas S."/>
            <person name="Kuo A."/>
            <person name="Mondo S."/>
            <person name="Pangilinan J."/>
            <person name="Riley R."/>
            <person name="Labutti K."/>
            <person name="Andreopoulos B."/>
            <person name="Lipzen A."/>
            <person name="Chen C."/>
            <person name="Yanf M."/>
            <person name="Daum C."/>
            <person name="Ng V."/>
            <person name="Clum A."/>
            <person name="Ohm R."/>
            <person name="Martin F."/>
            <person name="Silar P."/>
            <person name="Natvig D."/>
            <person name="Lalanne C."/>
            <person name="Gautier V."/>
            <person name="Ament-Velasquez S.L."/>
            <person name="Kruys A."/>
            <person name="Hutchinson M.I."/>
            <person name="Powell A.J."/>
            <person name="Barry K."/>
            <person name="Miller A.N."/>
            <person name="Grigoriev I.V."/>
            <person name="Debuchy R."/>
            <person name="Gladieux P."/>
            <person name="Thoren M.H."/>
            <person name="Johannesson H."/>
        </authorList>
    </citation>
    <scope>NUCLEOTIDE SEQUENCE</scope>
    <source>
        <strain evidence="2">CBS 892.96</strain>
    </source>
</reference>
<comment type="caution">
    <text evidence="2">The sequence shown here is derived from an EMBL/GenBank/DDBJ whole genome shotgun (WGS) entry which is preliminary data.</text>
</comment>
<feature type="transmembrane region" description="Helical" evidence="1">
    <location>
        <begin position="7"/>
        <end position="33"/>
    </location>
</feature>
<dbReference type="Gene3D" id="1.20.140.150">
    <property type="match status" value="1"/>
</dbReference>
<gene>
    <name evidence="2" type="ORF">QBC36DRAFT_299818</name>
</gene>
<keyword evidence="1" id="KW-0472">Membrane</keyword>
<dbReference type="EMBL" id="MU866151">
    <property type="protein sequence ID" value="KAK4177941.1"/>
    <property type="molecule type" value="Genomic_DNA"/>
</dbReference>
<organism evidence="2 3">
    <name type="scientific">Triangularia setosa</name>
    <dbReference type="NCBI Taxonomy" id="2587417"/>
    <lineage>
        <taxon>Eukaryota</taxon>
        <taxon>Fungi</taxon>
        <taxon>Dikarya</taxon>
        <taxon>Ascomycota</taxon>
        <taxon>Pezizomycotina</taxon>
        <taxon>Sordariomycetes</taxon>
        <taxon>Sordariomycetidae</taxon>
        <taxon>Sordariales</taxon>
        <taxon>Podosporaceae</taxon>
        <taxon>Triangularia</taxon>
    </lineage>
</organism>
<feature type="transmembrane region" description="Helical" evidence="1">
    <location>
        <begin position="114"/>
        <end position="135"/>
    </location>
</feature>
<dbReference type="Proteomes" id="UP001302321">
    <property type="component" value="Unassembled WGS sequence"/>
</dbReference>
<feature type="transmembrane region" description="Helical" evidence="1">
    <location>
        <begin position="189"/>
        <end position="209"/>
    </location>
</feature>
<reference evidence="2" key="1">
    <citation type="journal article" date="2023" name="Mol. Phylogenet. Evol.">
        <title>Genome-scale phylogeny and comparative genomics of the fungal order Sordariales.</title>
        <authorList>
            <person name="Hensen N."/>
            <person name="Bonometti L."/>
            <person name="Westerberg I."/>
            <person name="Brannstrom I.O."/>
            <person name="Guillou S."/>
            <person name="Cros-Aarteil S."/>
            <person name="Calhoun S."/>
            <person name="Haridas S."/>
            <person name="Kuo A."/>
            <person name="Mondo S."/>
            <person name="Pangilinan J."/>
            <person name="Riley R."/>
            <person name="LaButti K."/>
            <person name="Andreopoulos B."/>
            <person name="Lipzen A."/>
            <person name="Chen C."/>
            <person name="Yan M."/>
            <person name="Daum C."/>
            <person name="Ng V."/>
            <person name="Clum A."/>
            <person name="Steindorff A."/>
            <person name="Ohm R.A."/>
            <person name="Martin F."/>
            <person name="Silar P."/>
            <person name="Natvig D.O."/>
            <person name="Lalanne C."/>
            <person name="Gautier V."/>
            <person name="Ament-Velasquez S.L."/>
            <person name="Kruys A."/>
            <person name="Hutchinson M.I."/>
            <person name="Powell A.J."/>
            <person name="Barry K."/>
            <person name="Miller A.N."/>
            <person name="Grigoriev I.V."/>
            <person name="Debuchy R."/>
            <person name="Gladieux P."/>
            <person name="Hiltunen Thoren M."/>
            <person name="Johannesson H."/>
        </authorList>
    </citation>
    <scope>NUCLEOTIDE SEQUENCE</scope>
    <source>
        <strain evidence="2">CBS 892.96</strain>
    </source>
</reference>
<sequence>MTGKGAYIGVLIGLGITTLATIDSLSSSTWITYDISNPDLHVYDHIGLFSRCAPSGCVPFPSIKFCSSLPPHSQPHSVISSLPYACHHPHAIQSRAAPRHHPSTFCSKWRSAGFLLNLSVILSLVALVATMLIMLSSGNGSRKRHGWKILVGLMGLAGLVEIGAVGIVAEVKDYEQMFQVPGYELGRAWWIGLESGLMAVLMALGVGMVQMMGKSDGEEANRQLVGVDNGRVV</sequence>
<evidence type="ECO:0000256" key="1">
    <source>
        <dbReference type="SAM" id="Phobius"/>
    </source>
</evidence>
<keyword evidence="3" id="KW-1185">Reference proteome</keyword>
<keyword evidence="1" id="KW-0812">Transmembrane</keyword>
<protein>
    <submittedName>
        <fullName evidence="2">Uncharacterized protein</fullName>
    </submittedName>
</protein>
<feature type="transmembrane region" description="Helical" evidence="1">
    <location>
        <begin position="147"/>
        <end position="169"/>
    </location>
</feature>
<accession>A0AAN6W9X4</accession>
<dbReference type="AlphaFoldDB" id="A0AAN6W9X4"/>
<evidence type="ECO:0000313" key="2">
    <source>
        <dbReference type="EMBL" id="KAK4177941.1"/>
    </source>
</evidence>
<name>A0AAN6W9X4_9PEZI</name>
<proteinExistence type="predicted"/>